<evidence type="ECO:0000313" key="3">
    <source>
        <dbReference type="Proteomes" id="UP001055117"/>
    </source>
</evidence>
<dbReference type="EMBL" id="BPQG01000087">
    <property type="protein sequence ID" value="GJD46729.1"/>
    <property type="molecule type" value="Genomic_DNA"/>
</dbReference>
<dbReference type="Proteomes" id="UP001055117">
    <property type="component" value="Unassembled WGS sequence"/>
</dbReference>
<feature type="region of interest" description="Disordered" evidence="1">
    <location>
        <begin position="51"/>
        <end position="75"/>
    </location>
</feature>
<evidence type="ECO:0000256" key="1">
    <source>
        <dbReference type="SAM" id="MobiDB-lite"/>
    </source>
</evidence>
<keyword evidence="3" id="KW-1185">Reference proteome</keyword>
<reference evidence="2 3" key="1">
    <citation type="journal article" date="2021" name="Front. Microbiol.">
        <title>Comprehensive Comparative Genomics and Phenotyping of Methylobacterium Species.</title>
        <authorList>
            <person name="Alessa O."/>
            <person name="Ogura Y."/>
            <person name="Fujitani Y."/>
            <person name="Takami H."/>
            <person name="Hayashi T."/>
            <person name="Sahin N."/>
            <person name="Tani A."/>
        </authorList>
    </citation>
    <scope>NUCLEOTIDE SEQUENCE [LARGE SCALE GENOMIC DNA]</scope>
    <source>
        <strain evidence="2 3">DSM 23679</strain>
    </source>
</reference>
<dbReference type="RefSeq" id="WP_238273050.1">
    <property type="nucleotide sequence ID" value="NZ_BPQG01000087.1"/>
</dbReference>
<proteinExistence type="predicted"/>
<comment type="caution">
    <text evidence="2">The sequence shown here is derived from an EMBL/GenBank/DDBJ whole genome shotgun (WGS) entry which is preliminary data.</text>
</comment>
<name>A0ABQ4QPR8_9HYPH</name>
<protein>
    <submittedName>
        <fullName evidence="2">Uncharacterized protein</fullName>
    </submittedName>
</protein>
<accession>A0ABQ4QPR8</accession>
<gene>
    <name evidence="2" type="ORF">AFCDBAGC_4613</name>
</gene>
<evidence type="ECO:0000313" key="2">
    <source>
        <dbReference type="EMBL" id="GJD46729.1"/>
    </source>
</evidence>
<sequence length="144" mass="15197">MSTTITSDLLKAKIVTDDEVNAAVDVFMKDATVNLFRFASGHTMDPAASVKAYKPARGGGRSRPDGKVSAGDGADRHPARMYGGFVSDDPCQEAADVLRTIGWKVEPAGDDLGSWLVDGEQLGHADLMALARLIGLIAGPELIQ</sequence>
<organism evidence="2 3">
    <name type="scientific">Methylobacterium cerastii</name>
    <dbReference type="NCBI Taxonomy" id="932741"/>
    <lineage>
        <taxon>Bacteria</taxon>
        <taxon>Pseudomonadati</taxon>
        <taxon>Pseudomonadota</taxon>
        <taxon>Alphaproteobacteria</taxon>
        <taxon>Hyphomicrobiales</taxon>
        <taxon>Methylobacteriaceae</taxon>
        <taxon>Methylobacterium</taxon>
    </lineage>
</organism>